<name>A0A8G2CL33_ACIRU</name>
<sequence>MATIETLMNDEPTVHQDAAFYAARRTMTWQRSTISPRLRLLLWSLRLYVVLMLAVVAIALARLLQ</sequence>
<evidence type="ECO:0000313" key="3">
    <source>
        <dbReference type="Proteomes" id="UP000186308"/>
    </source>
</evidence>
<accession>A0A8G2CL33</accession>
<dbReference type="AlphaFoldDB" id="A0A8G2CL33"/>
<keyword evidence="3" id="KW-1185">Reference proteome</keyword>
<keyword evidence="1" id="KW-1133">Transmembrane helix</keyword>
<proteinExistence type="predicted"/>
<organism evidence="2 3">
    <name type="scientific">Acidiphilium rubrum</name>
    <dbReference type="NCBI Taxonomy" id="526"/>
    <lineage>
        <taxon>Bacteria</taxon>
        <taxon>Pseudomonadati</taxon>
        <taxon>Pseudomonadota</taxon>
        <taxon>Alphaproteobacteria</taxon>
        <taxon>Acetobacterales</taxon>
        <taxon>Acidocellaceae</taxon>
        <taxon>Acidiphilium</taxon>
    </lineage>
</organism>
<keyword evidence="1" id="KW-0812">Transmembrane</keyword>
<keyword evidence="1" id="KW-0472">Membrane</keyword>
<protein>
    <submittedName>
        <fullName evidence="2">Uncharacterized protein</fullName>
    </submittedName>
</protein>
<dbReference type="Proteomes" id="UP000186308">
    <property type="component" value="Unassembled WGS sequence"/>
</dbReference>
<evidence type="ECO:0000256" key="1">
    <source>
        <dbReference type="SAM" id="Phobius"/>
    </source>
</evidence>
<dbReference type="EMBL" id="FTNE01000011">
    <property type="protein sequence ID" value="SIQ91225.1"/>
    <property type="molecule type" value="Genomic_DNA"/>
</dbReference>
<gene>
    <name evidence="2" type="ORF">SAMN05421828_111114</name>
</gene>
<evidence type="ECO:0000313" key="2">
    <source>
        <dbReference type="EMBL" id="SIQ91225.1"/>
    </source>
</evidence>
<reference evidence="2 3" key="1">
    <citation type="submission" date="2017-01" db="EMBL/GenBank/DDBJ databases">
        <authorList>
            <person name="Varghese N."/>
            <person name="Submissions S."/>
        </authorList>
    </citation>
    <scope>NUCLEOTIDE SEQUENCE [LARGE SCALE GENOMIC DNA]</scope>
    <source>
        <strain evidence="2 3">ATCC 35905</strain>
    </source>
</reference>
<comment type="caution">
    <text evidence="2">The sequence shown here is derived from an EMBL/GenBank/DDBJ whole genome shotgun (WGS) entry which is preliminary data.</text>
</comment>
<feature type="transmembrane region" description="Helical" evidence="1">
    <location>
        <begin position="45"/>
        <end position="64"/>
    </location>
</feature>